<keyword evidence="1" id="KW-0812">Transmembrane</keyword>
<proteinExistence type="predicted"/>
<accession>A0A2T9JVP9</accession>
<accession>A0A2T9IYP4</accession>
<protein>
    <submittedName>
        <fullName evidence="2">Uncharacterized protein</fullName>
    </submittedName>
</protein>
<dbReference type="Proteomes" id="UP000244913">
    <property type="component" value="Unassembled WGS sequence"/>
</dbReference>
<reference evidence="2 3" key="1">
    <citation type="submission" date="2018-04" db="EMBL/GenBank/DDBJ databases">
        <title>The genome sequence of Caulobacter sp. 736.</title>
        <authorList>
            <person name="Gao J."/>
            <person name="Sun J."/>
        </authorList>
    </citation>
    <scope>NUCLEOTIDE SEQUENCE [LARGE SCALE GENOMIC DNA]</scope>
    <source>
        <strain evidence="2 3">736</strain>
    </source>
</reference>
<feature type="transmembrane region" description="Helical" evidence="1">
    <location>
        <begin position="97"/>
        <end position="119"/>
    </location>
</feature>
<keyword evidence="1" id="KW-0472">Membrane</keyword>
<keyword evidence="1" id="KW-1133">Transmembrane helix</keyword>
<name>A0A2T9IYP4_9CAUL</name>
<feature type="transmembrane region" description="Helical" evidence="1">
    <location>
        <begin position="41"/>
        <end position="63"/>
    </location>
</feature>
<organism evidence="2 3">
    <name type="scientific">Caulobacter radicis</name>
    <dbReference type="NCBI Taxonomy" id="2172650"/>
    <lineage>
        <taxon>Bacteria</taxon>
        <taxon>Pseudomonadati</taxon>
        <taxon>Pseudomonadota</taxon>
        <taxon>Alphaproteobacteria</taxon>
        <taxon>Caulobacterales</taxon>
        <taxon>Caulobacteraceae</taxon>
        <taxon>Caulobacter</taxon>
    </lineage>
</organism>
<dbReference type="AlphaFoldDB" id="A0A2T9IYP4"/>
<sequence length="146" mass="15350">MVDGKRAARERPSEGSTFSAAVGVRTDVAVTASDAAVAQTVLVRAFDAFIGAAFTIGLLVLLARLSLLRVLVLLLGLARLALLVLLPGLLALGVVGLLLQALVVAVLAHGHLLSILMLAARWTWREANDGYPLPVPLSEMRHPNSS</sequence>
<evidence type="ECO:0000256" key="1">
    <source>
        <dbReference type="SAM" id="Phobius"/>
    </source>
</evidence>
<dbReference type="EMBL" id="QDKP01000063">
    <property type="protein sequence ID" value="PVM72332.1"/>
    <property type="molecule type" value="Genomic_DNA"/>
</dbReference>
<gene>
    <name evidence="2" type="ORF">DDF65_22405</name>
</gene>
<evidence type="ECO:0000313" key="3">
    <source>
        <dbReference type="Proteomes" id="UP000244913"/>
    </source>
</evidence>
<feature type="transmembrane region" description="Helical" evidence="1">
    <location>
        <begin position="70"/>
        <end position="91"/>
    </location>
</feature>
<keyword evidence="3" id="KW-1185">Reference proteome</keyword>
<evidence type="ECO:0000313" key="2">
    <source>
        <dbReference type="EMBL" id="PVM72332.1"/>
    </source>
</evidence>
<comment type="caution">
    <text evidence="2">The sequence shown here is derived from an EMBL/GenBank/DDBJ whole genome shotgun (WGS) entry which is preliminary data.</text>
</comment>